<dbReference type="OrthoDB" id="119576at2759"/>
<evidence type="ECO:0000313" key="1">
    <source>
        <dbReference type="EMBL" id="KAG6956155.1"/>
    </source>
</evidence>
<dbReference type="VEuPathDB" id="FungiDB:PC110_g9371"/>
<dbReference type="EMBL" id="JAENGZ010000624">
    <property type="protein sequence ID" value="KAG6956155.1"/>
    <property type="molecule type" value="Genomic_DNA"/>
</dbReference>
<evidence type="ECO:0000313" key="2">
    <source>
        <dbReference type="Proteomes" id="UP000688947"/>
    </source>
</evidence>
<organism evidence="1 2">
    <name type="scientific">Phytophthora cactorum</name>
    <dbReference type="NCBI Taxonomy" id="29920"/>
    <lineage>
        <taxon>Eukaryota</taxon>
        <taxon>Sar</taxon>
        <taxon>Stramenopiles</taxon>
        <taxon>Oomycota</taxon>
        <taxon>Peronosporomycetes</taxon>
        <taxon>Peronosporales</taxon>
        <taxon>Peronosporaceae</taxon>
        <taxon>Phytophthora</taxon>
    </lineage>
</organism>
<proteinExistence type="predicted"/>
<name>A0A8T1U6E2_9STRA</name>
<dbReference type="Proteomes" id="UP000688947">
    <property type="component" value="Unassembled WGS sequence"/>
</dbReference>
<accession>A0A8T1U6E2</accession>
<sequence length="128" mass="14271">MLKLRKLPKGAQTEVALAGAHGVTTLEISRAIIERVFPHVLADESLVQSPMGRRYSVSYTLIAYVDANTGRVFQLESKIDLTSASMDLRQDPCVTEQMVISTTMNKRGNLLLSEDLREDQNVIENGFF</sequence>
<gene>
    <name evidence="1" type="ORF">JG687_00010771</name>
</gene>
<dbReference type="AlphaFoldDB" id="A0A8T1U6E2"/>
<comment type="caution">
    <text evidence="1">The sequence shown here is derived from an EMBL/GenBank/DDBJ whole genome shotgun (WGS) entry which is preliminary data.</text>
</comment>
<protein>
    <submittedName>
        <fullName evidence="1">Uncharacterized protein</fullName>
    </submittedName>
</protein>
<reference evidence="1" key="1">
    <citation type="submission" date="2021-01" db="EMBL/GenBank/DDBJ databases">
        <title>Phytophthora aleatoria, a newly-described species from Pinus radiata is distinct from Phytophthora cactorum isolates based on comparative genomics.</title>
        <authorList>
            <person name="Mcdougal R."/>
            <person name="Panda P."/>
            <person name="Williams N."/>
            <person name="Studholme D.J."/>
        </authorList>
    </citation>
    <scope>NUCLEOTIDE SEQUENCE</scope>
    <source>
        <strain evidence="1">NZFS 3830</strain>
    </source>
</reference>